<dbReference type="STRING" id="633440.SAMN05421869_11574"/>
<dbReference type="EMBL" id="FNDJ01000015">
    <property type="protein sequence ID" value="SDK31732.1"/>
    <property type="molecule type" value="Genomic_DNA"/>
</dbReference>
<sequence>MITAPTGLAAPAAAVGAPPVRAGGGRLGWADTAKGVCILLVVLWHVVVKHYLRIDWRLDVPITGLWGLLGTRC</sequence>
<keyword evidence="2" id="KW-1185">Reference proteome</keyword>
<gene>
    <name evidence="1" type="ORF">SAMN05421869_11574</name>
</gene>
<evidence type="ECO:0000313" key="1">
    <source>
        <dbReference type="EMBL" id="SDK31732.1"/>
    </source>
</evidence>
<accession>A0A1G9AWS1</accession>
<organism evidence="1 2">
    <name type="scientific">Nonomuraea jiangxiensis</name>
    <dbReference type="NCBI Taxonomy" id="633440"/>
    <lineage>
        <taxon>Bacteria</taxon>
        <taxon>Bacillati</taxon>
        <taxon>Actinomycetota</taxon>
        <taxon>Actinomycetes</taxon>
        <taxon>Streptosporangiales</taxon>
        <taxon>Streptosporangiaceae</taxon>
        <taxon>Nonomuraea</taxon>
    </lineage>
</organism>
<evidence type="ECO:0000313" key="2">
    <source>
        <dbReference type="Proteomes" id="UP000199202"/>
    </source>
</evidence>
<dbReference type="AlphaFoldDB" id="A0A1G9AWS1"/>
<reference evidence="1 2" key="1">
    <citation type="submission" date="2016-10" db="EMBL/GenBank/DDBJ databases">
        <authorList>
            <person name="de Groot N.N."/>
        </authorList>
    </citation>
    <scope>NUCLEOTIDE SEQUENCE [LARGE SCALE GENOMIC DNA]</scope>
    <source>
        <strain evidence="1 2">CGMCC 4.6533</strain>
    </source>
</reference>
<dbReference type="Proteomes" id="UP000199202">
    <property type="component" value="Unassembled WGS sequence"/>
</dbReference>
<dbReference type="RefSeq" id="WP_143043926.1">
    <property type="nucleotide sequence ID" value="NZ_FNDJ01000015.1"/>
</dbReference>
<name>A0A1G9AWS1_9ACTN</name>
<protein>
    <recommendedName>
        <fullName evidence="3">Acyltransferase family protein</fullName>
    </recommendedName>
</protein>
<proteinExistence type="predicted"/>
<evidence type="ECO:0008006" key="3">
    <source>
        <dbReference type="Google" id="ProtNLM"/>
    </source>
</evidence>